<dbReference type="PRINTS" id="PR00625">
    <property type="entry name" value="JDOMAIN"/>
</dbReference>
<dbReference type="AlphaFoldDB" id="A0ABD2QJM7"/>
<comment type="subcellular location">
    <subcellularLocation>
        <location evidence="1">Membrane</location>
        <topology evidence="1">Single-pass membrane protein</topology>
    </subcellularLocation>
</comment>
<name>A0ABD2QJM7_9PLAT</name>
<keyword evidence="2 6" id="KW-0812">Transmembrane</keyword>
<dbReference type="InterPro" id="IPR036869">
    <property type="entry name" value="J_dom_sf"/>
</dbReference>
<keyword evidence="4 6" id="KW-0472">Membrane</keyword>
<protein>
    <recommendedName>
        <fullName evidence="7">J domain-containing protein</fullName>
    </recommendedName>
</protein>
<dbReference type="Proteomes" id="UP001626550">
    <property type="component" value="Unassembled WGS sequence"/>
</dbReference>
<dbReference type="InterPro" id="IPR015399">
    <property type="entry name" value="DUF1977_DnaJ-like"/>
</dbReference>
<evidence type="ECO:0000256" key="1">
    <source>
        <dbReference type="ARBA" id="ARBA00004167"/>
    </source>
</evidence>
<evidence type="ECO:0000256" key="2">
    <source>
        <dbReference type="ARBA" id="ARBA00022692"/>
    </source>
</evidence>
<evidence type="ECO:0000256" key="5">
    <source>
        <dbReference type="SAM" id="MobiDB-lite"/>
    </source>
</evidence>
<dbReference type="InterPro" id="IPR051100">
    <property type="entry name" value="DnaJ_subfamily_B/C"/>
</dbReference>
<evidence type="ECO:0000256" key="3">
    <source>
        <dbReference type="ARBA" id="ARBA00022989"/>
    </source>
</evidence>
<keyword evidence="9" id="KW-1185">Reference proteome</keyword>
<dbReference type="Pfam" id="PF09320">
    <property type="entry name" value="DUF1977"/>
    <property type="match status" value="1"/>
</dbReference>
<dbReference type="PANTHER" id="PTHR43908">
    <property type="entry name" value="AT29763P-RELATED"/>
    <property type="match status" value="1"/>
</dbReference>
<comment type="caution">
    <text evidence="8">The sequence shown here is derived from an EMBL/GenBank/DDBJ whole genome shotgun (WGS) entry which is preliminary data.</text>
</comment>
<evidence type="ECO:0000313" key="9">
    <source>
        <dbReference type="Proteomes" id="UP001626550"/>
    </source>
</evidence>
<feature type="region of interest" description="Disordered" evidence="5">
    <location>
        <begin position="53"/>
        <end position="93"/>
    </location>
</feature>
<accession>A0ABD2QJM7</accession>
<reference evidence="8 9" key="1">
    <citation type="submission" date="2024-11" db="EMBL/GenBank/DDBJ databases">
        <title>Adaptive evolution of stress response genes in parasites aligns with host niche diversity.</title>
        <authorList>
            <person name="Hahn C."/>
            <person name="Resl P."/>
        </authorList>
    </citation>
    <scope>NUCLEOTIDE SEQUENCE [LARGE SCALE GENOMIC DNA]</scope>
    <source>
        <strain evidence="8">EGGRZ-B1_66</strain>
        <tissue evidence="8">Body</tissue>
    </source>
</reference>
<dbReference type="EMBL" id="JBJKFK010000125">
    <property type="protein sequence ID" value="KAL3319557.1"/>
    <property type="molecule type" value="Genomic_DNA"/>
</dbReference>
<organism evidence="8 9">
    <name type="scientific">Cichlidogyrus casuarinus</name>
    <dbReference type="NCBI Taxonomy" id="1844966"/>
    <lineage>
        <taxon>Eukaryota</taxon>
        <taxon>Metazoa</taxon>
        <taxon>Spiralia</taxon>
        <taxon>Lophotrochozoa</taxon>
        <taxon>Platyhelminthes</taxon>
        <taxon>Monogenea</taxon>
        <taxon>Monopisthocotylea</taxon>
        <taxon>Dactylogyridea</taxon>
        <taxon>Ancyrocephalidae</taxon>
        <taxon>Cichlidogyrus</taxon>
    </lineage>
</organism>
<dbReference type="Pfam" id="PF00226">
    <property type="entry name" value="DnaJ"/>
    <property type="match status" value="1"/>
</dbReference>
<dbReference type="InterPro" id="IPR001623">
    <property type="entry name" value="DnaJ_domain"/>
</dbReference>
<dbReference type="SMART" id="SM00271">
    <property type="entry name" value="DnaJ"/>
    <property type="match status" value="1"/>
</dbReference>
<sequence>MDANRDEALRCLKIADKHVLAGNQMEAKRFIVKAHKLYPDVDSSRFAKLFGQNYNKNANQTPPKNQRSPSRERKRSHSPHANRDGPHAFTKNQTDSIRKILSTKDHYQVLGVAKDASVDDIKKAYKILARKYHPDKNTAPGATDAFKKIGRAMETLTDAVKRKRYDEFGNEDDVPSIRRSNDVYYQYETHQGFDADVFNMFFQNGFPFAQFNHGRQHRQRHTQNQESEREGNYFVYLQLLPLVILFALSFFSSMMVKDPYFSLVRTQKYPIERSTQSYHIPYFVKSSFHNDFDGSLPQLERVVEEEYVTNLRIRCAREKDTSE</sequence>
<gene>
    <name evidence="8" type="ORF">Ciccas_001763</name>
</gene>
<proteinExistence type="predicted"/>
<keyword evidence="3 6" id="KW-1133">Transmembrane helix</keyword>
<feature type="transmembrane region" description="Helical" evidence="6">
    <location>
        <begin position="233"/>
        <end position="256"/>
    </location>
</feature>
<dbReference type="SUPFAM" id="SSF46565">
    <property type="entry name" value="Chaperone J-domain"/>
    <property type="match status" value="1"/>
</dbReference>
<feature type="compositionally biased region" description="Polar residues" evidence="5">
    <location>
        <begin position="53"/>
        <end position="68"/>
    </location>
</feature>
<dbReference type="CDD" id="cd06257">
    <property type="entry name" value="DnaJ"/>
    <property type="match status" value="1"/>
</dbReference>
<feature type="domain" description="J" evidence="7">
    <location>
        <begin position="105"/>
        <end position="169"/>
    </location>
</feature>
<dbReference type="Gene3D" id="1.10.287.110">
    <property type="entry name" value="DnaJ domain"/>
    <property type="match status" value="1"/>
</dbReference>
<evidence type="ECO:0000259" key="7">
    <source>
        <dbReference type="PROSITE" id="PS50076"/>
    </source>
</evidence>
<dbReference type="PANTHER" id="PTHR43908:SF3">
    <property type="entry name" value="AT29763P-RELATED"/>
    <property type="match status" value="1"/>
</dbReference>
<evidence type="ECO:0000256" key="4">
    <source>
        <dbReference type="ARBA" id="ARBA00023136"/>
    </source>
</evidence>
<dbReference type="PROSITE" id="PS50076">
    <property type="entry name" value="DNAJ_2"/>
    <property type="match status" value="1"/>
</dbReference>
<dbReference type="GO" id="GO:0016020">
    <property type="term" value="C:membrane"/>
    <property type="evidence" value="ECO:0007669"/>
    <property type="project" value="UniProtKB-SubCell"/>
</dbReference>
<evidence type="ECO:0000256" key="6">
    <source>
        <dbReference type="SAM" id="Phobius"/>
    </source>
</evidence>
<evidence type="ECO:0000313" key="8">
    <source>
        <dbReference type="EMBL" id="KAL3319557.1"/>
    </source>
</evidence>